<keyword evidence="2" id="KW-0378">Hydrolase</keyword>
<dbReference type="InterPro" id="IPR000871">
    <property type="entry name" value="Beta-lactam_class-A"/>
</dbReference>
<keyword evidence="3" id="KW-1185">Reference proteome</keyword>
<reference evidence="3" key="1">
    <citation type="journal article" date="2019" name="Int. J. Syst. Evol. Microbiol.">
        <title>The Global Catalogue of Microorganisms (GCM) 10K type strain sequencing project: providing services to taxonomists for standard genome sequencing and annotation.</title>
        <authorList>
            <consortium name="The Broad Institute Genomics Platform"/>
            <consortium name="The Broad Institute Genome Sequencing Center for Infectious Disease"/>
            <person name="Wu L."/>
            <person name="Ma J."/>
        </authorList>
    </citation>
    <scope>NUCLEOTIDE SEQUENCE [LARGE SCALE GENOMIC DNA]</scope>
    <source>
        <strain evidence="3">CCM 8927</strain>
    </source>
</reference>
<dbReference type="InterPro" id="IPR012338">
    <property type="entry name" value="Beta-lactam/transpept-like"/>
</dbReference>
<dbReference type="PANTHER" id="PTHR35333">
    <property type="entry name" value="BETA-LACTAMASE"/>
    <property type="match status" value="1"/>
</dbReference>
<dbReference type="InterPro" id="IPR045155">
    <property type="entry name" value="Beta-lactam_cat"/>
</dbReference>
<proteinExistence type="predicted"/>
<sequence>MLKNNLINKLDYRVDSAGIDCSVLVTDNHENILYQYNADKIFPSASLIKIIIARYALEYEKRDSTFMDQMILVDPDNIERGAGVIRGLWNHKWKVHDLMYLMLNASDNTATNELIKYFGLHNLSNWTESHYTNVEIKRYMMESSPKDNLINLNEFIRPWRELFDSNSKVSYTIKEALRHSLNKDKLPGLISEIPFSGITYNKTGELSNAEHDIARFVKDDVFLDCAVLTGFKSENERVKCINFIQNVGLIVAKSL</sequence>
<dbReference type="Pfam" id="PF13354">
    <property type="entry name" value="Beta-lactamase2"/>
    <property type="match status" value="1"/>
</dbReference>
<feature type="domain" description="Beta-lactamase class A catalytic" evidence="1">
    <location>
        <begin position="23"/>
        <end position="215"/>
    </location>
</feature>
<dbReference type="Gene3D" id="3.40.710.10">
    <property type="entry name" value="DD-peptidase/beta-lactamase superfamily"/>
    <property type="match status" value="1"/>
</dbReference>
<gene>
    <name evidence="2" type="ORF">ACFQAV_09975</name>
</gene>
<dbReference type="EMBL" id="JBHSSF010000024">
    <property type="protein sequence ID" value="MFC6177170.1"/>
    <property type="molecule type" value="Genomic_DNA"/>
</dbReference>
<organism evidence="2 3">
    <name type="scientific">Companilactobacillus huachuanensis</name>
    <dbReference type="NCBI Taxonomy" id="2559914"/>
    <lineage>
        <taxon>Bacteria</taxon>
        <taxon>Bacillati</taxon>
        <taxon>Bacillota</taxon>
        <taxon>Bacilli</taxon>
        <taxon>Lactobacillales</taxon>
        <taxon>Lactobacillaceae</taxon>
        <taxon>Companilactobacillus</taxon>
    </lineage>
</organism>
<accession>A0ABW1RNL6</accession>
<dbReference type="PANTHER" id="PTHR35333:SF4">
    <property type="entry name" value="SLR0121 PROTEIN"/>
    <property type="match status" value="1"/>
</dbReference>
<protein>
    <submittedName>
        <fullName evidence="2">Serine hydrolase</fullName>
    </submittedName>
</protein>
<dbReference type="SUPFAM" id="SSF56601">
    <property type="entry name" value="beta-lactamase/transpeptidase-like"/>
    <property type="match status" value="1"/>
</dbReference>
<dbReference type="RefSeq" id="WP_137612214.1">
    <property type="nucleotide sequence ID" value="NZ_BJDF01000020.1"/>
</dbReference>
<name>A0ABW1RNL6_9LACO</name>
<evidence type="ECO:0000313" key="3">
    <source>
        <dbReference type="Proteomes" id="UP001596288"/>
    </source>
</evidence>
<dbReference type="Proteomes" id="UP001596288">
    <property type="component" value="Unassembled WGS sequence"/>
</dbReference>
<evidence type="ECO:0000259" key="1">
    <source>
        <dbReference type="Pfam" id="PF13354"/>
    </source>
</evidence>
<comment type="caution">
    <text evidence="2">The sequence shown here is derived from an EMBL/GenBank/DDBJ whole genome shotgun (WGS) entry which is preliminary data.</text>
</comment>
<evidence type="ECO:0000313" key="2">
    <source>
        <dbReference type="EMBL" id="MFC6177170.1"/>
    </source>
</evidence>
<dbReference type="GO" id="GO:0016787">
    <property type="term" value="F:hydrolase activity"/>
    <property type="evidence" value="ECO:0007669"/>
    <property type="project" value="UniProtKB-KW"/>
</dbReference>